<evidence type="ECO:0000313" key="3">
    <source>
        <dbReference type="EMBL" id="JAG23572.1"/>
    </source>
</evidence>
<feature type="region of interest" description="Disordered" evidence="1">
    <location>
        <begin position="452"/>
        <end position="474"/>
    </location>
</feature>
<feature type="compositionally biased region" description="Low complexity" evidence="1">
    <location>
        <begin position="541"/>
        <end position="550"/>
    </location>
</feature>
<name>A0A0A9XS55_LYGHE</name>
<reference evidence="4" key="3">
    <citation type="submission" date="2014-09" db="EMBL/GenBank/DDBJ databases">
        <authorList>
            <person name="Magalhaes I.L.F."/>
            <person name="Oliveira U."/>
            <person name="Santos F.R."/>
            <person name="Vidigal T.H.D.A."/>
            <person name="Brescovit A.D."/>
            <person name="Santos A.J."/>
        </authorList>
    </citation>
    <scope>NUCLEOTIDE SEQUENCE</scope>
</reference>
<reference evidence="3" key="1">
    <citation type="journal article" date="2014" name="PLoS ONE">
        <title>Transcriptome-Based Identification of ABC Transporters in the Western Tarnished Plant Bug Lygus hesperus.</title>
        <authorList>
            <person name="Hull J.J."/>
            <person name="Chaney K."/>
            <person name="Geib S.M."/>
            <person name="Fabrick J.A."/>
            <person name="Brent C.S."/>
            <person name="Walsh D."/>
            <person name="Lavine L.C."/>
        </authorList>
    </citation>
    <scope>NUCLEOTIDE SEQUENCE</scope>
</reference>
<accession>A0A0A9XS55</accession>
<dbReference type="EMBL" id="GBHO01020033">
    <property type="protein sequence ID" value="JAG23571.1"/>
    <property type="molecule type" value="Transcribed_RNA"/>
</dbReference>
<evidence type="ECO:0000313" key="4">
    <source>
        <dbReference type="EMBL" id="JAG54997.1"/>
    </source>
</evidence>
<dbReference type="EMBL" id="GBRD01010827">
    <property type="protein sequence ID" value="JAG54997.1"/>
    <property type="molecule type" value="Transcribed_RNA"/>
</dbReference>
<dbReference type="AlphaFoldDB" id="A0A0A9XS55"/>
<evidence type="ECO:0000256" key="1">
    <source>
        <dbReference type="SAM" id="MobiDB-lite"/>
    </source>
</evidence>
<reference evidence="3" key="2">
    <citation type="submission" date="2014-07" db="EMBL/GenBank/DDBJ databases">
        <authorList>
            <person name="Hull J."/>
        </authorList>
    </citation>
    <scope>NUCLEOTIDE SEQUENCE</scope>
</reference>
<evidence type="ECO:0000313" key="2">
    <source>
        <dbReference type="EMBL" id="JAG23571.1"/>
    </source>
</evidence>
<feature type="region of interest" description="Disordered" evidence="1">
    <location>
        <begin position="185"/>
        <end position="208"/>
    </location>
</feature>
<dbReference type="EMBL" id="GBHO01020032">
    <property type="protein sequence ID" value="JAG23572.1"/>
    <property type="molecule type" value="Transcribed_RNA"/>
</dbReference>
<sequence>MKKTQKSVANVKGWTEVRRHPMPMGDVLYTIQETPENMISDCIETHIETIMVDGGTPISVDSSFHNSASACSSIANLSDTFPSDFGHEVPPSDRKLLIPGGDFEMVPHMVDEWSKESLVYWKSRLELMEEQKKHIRQWMAETTMKITMSIKKMKDVAEKLHADLSRDVAPISECESTEADCMKTAEDEDTASYTDPVSLKAEDDSPTINDPIEELPAEIGEQTLDADDEEEDKLAAANGYLDFKEFATSPIAAEQIMVHTIKPHVLRVMELIRDNDWEKIKKLYIVLKRVGRVDRLLVYELSKEVLKTGMVDQDKMDGFLSSIDLEPAEALFQFGRALLILYHASLLLAGEEASVDNHNLDLFPELRKRRRKTNNDAAVDSKKSSICPRLCRQALKNSTAERILKKQGEKLTEMFYTNPPGFKPTPHQSNPAYAHVKSRYMEGLKKRLEPGTSTRTRANQMQVESGSNIGKKPACQRPKVKMLTGYEKSKIVISNMRNINKEEWVEVDHNKSKLSITEAPGQSTTVVQEEITKNVSQTPNSATSTSSSASVAGDRHSTSTIVEKEAIVKSKSKAELFTKTVDIPRMLAPTNSMESMSVASASIGDQSTLTTGKQYATDFFAYEVFTTNLSSGDFNKHSSTVVDDIKVLKSQTARRANMKVGFMNRKPTWKLVNKSNSEPATYYMRDASLYDKSEPTLATVVSNRK</sequence>
<protein>
    <submittedName>
        <fullName evidence="3">tRNA modification GTPase MnmE</fullName>
    </submittedName>
</protein>
<feature type="region of interest" description="Disordered" evidence="1">
    <location>
        <begin position="533"/>
        <end position="557"/>
    </location>
</feature>
<proteinExistence type="predicted"/>
<feature type="compositionally biased region" description="Polar residues" evidence="1">
    <location>
        <begin position="452"/>
        <end position="468"/>
    </location>
</feature>
<dbReference type="EMBL" id="GBRD01010825">
    <property type="protein sequence ID" value="JAG54999.1"/>
    <property type="molecule type" value="Transcribed_RNA"/>
</dbReference>
<organism evidence="3">
    <name type="scientific">Lygus hesperus</name>
    <name type="common">Western plant bug</name>
    <dbReference type="NCBI Taxonomy" id="30085"/>
    <lineage>
        <taxon>Eukaryota</taxon>
        <taxon>Metazoa</taxon>
        <taxon>Ecdysozoa</taxon>
        <taxon>Arthropoda</taxon>
        <taxon>Hexapoda</taxon>
        <taxon>Insecta</taxon>
        <taxon>Pterygota</taxon>
        <taxon>Neoptera</taxon>
        <taxon>Paraneoptera</taxon>
        <taxon>Hemiptera</taxon>
        <taxon>Heteroptera</taxon>
        <taxon>Panheteroptera</taxon>
        <taxon>Cimicomorpha</taxon>
        <taxon>Miridae</taxon>
        <taxon>Mirini</taxon>
        <taxon>Lygus</taxon>
    </lineage>
</organism>
<dbReference type="EMBL" id="GBRD01010826">
    <property type="protein sequence ID" value="JAG54998.1"/>
    <property type="molecule type" value="Transcribed_RNA"/>
</dbReference>
<gene>
    <name evidence="3" type="primary">mnmE_21</name>
    <name evidence="2" type="synonym">mnmE_20</name>
    <name evidence="3" type="ORF">CM83_44091</name>
    <name evidence="2" type="ORF">CM83_44092</name>
</gene>